<comment type="caution">
    <text evidence="1">The sequence shown here is derived from an EMBL/GenBank/DDBJ whole genome shotgun (WGS) entry which is preliminary data.</text>
</comment>
<protein>
    <submittedName>
        <fullName evidence="1">Uncharacterized protein</fullName>
    </submittedName>
</protein>
<dbReference type="AlphaFoldDB" id="A0AAW1U5R5"/>
<feature type="non-terminal residue" evidence="1">
    <location>
        <position position="1"/>
    </location>
</feature>
<gene>
    <name evidence="1" type="ORF">WA026_012684</name>
</gene>
<organism evidence="1 2">
    <name type="scientific">Henosepilachna vigintioctopunctata</name>
    <dbReference type="NCBI Taxonomy" id="420089"/>
    <lineage>
        <taxon>Eukaryota</taxon>
        <taxon>Metazoa</taxon>
        <taxon>Ecdysozoa</taxon>
        <taxon>Arthropoda</taxon>
        <taxon>Hexapoda</taxon>
        <taxon>Insecta</taxon>
        <taxon>Pterygota</taxon>
        <taxon>Neoptera</taxon>
        <taxon>Endopterygota</taxon>
        <taxon>Coleoptera</taxon>
        <taxon>Polyphaga</taxon>
        <taxon>Cucujiformia</taxon>
        <taxon>Coccinelloidea</taxon>
        <taxon>Coccinellidae</taxon>
        <taxon>Epilachninae</taxon>
        <taxon>Epilachnini</taxon>
        <taxon>Henosepilachna</taxon>
    </lineage>
</organism>
<reference evidence="1 2" key="1">
    <citation type="submission" date="2023-03" db="EMBL/GenBank/DDBJ databases">
        <title>Genome insight into feeding habits of ladybird beetles.</title>
        <authorList>
            <person name="Li H.-S."/>
            <person name="Huang Y.-H."/>
            <person name="Pang H."/>
        </authorList>
    </citation>
    <scope>NUCLEOTIDE SEQUENCE [LARGE SCALE GENOMIC DNA]</scope>
    <source>
        <strain evidence="1">SYSU_2023b</strain>
        <tissue evidence="1">Whole body</tissue>
    </source>
</reference>
<sequence length="86" mass="9822">VSRGQNYVTSSKIIALATDPRFKNIHFQRENALERAIHMTVSTSGSEYEPVNEDFDFGLHHKYSQLAKSDVLPQKPMKCQFIPLVD</sequence>
<accession>A0AAW1U5R5</accession>
<name>A0AAW1U5R5_9CUCU</name>
<keyword evidence="2" id="KW-1185">Reference proteome</keyword>
<dbReference type="Proteomes" id="UP001431783">
    <property type="component" value="Unassembled WGS sequence"/>
</dbReference>
<proteinExistence type="predicted"/>
<dbReference type="EMBL" id="JARQZJ010000036">
    <property type="protein sequence ID" value="KAK9876373.1"/>
    <property type="molecule type" value="Genomic_DNA"/>
</dbReference>
<evidence type="ECO:0000313" key="1">
    <source>
        <dbReference type="EMBL" id="KAK9876373.1"/>
    </source>
</evidence>
<evidence type="ECO:0000313" key="2">
    <source>
        <dbReference type="Proteomes" id="UP001431783"/>
    </source>
</evidence>